<protein>
    <recommendedName>
        <fullName evidence="3">Restriction endonuclease</fullName>
    </recommendedName>
</protein>
<dbReference type="Proteomes" id="UP000286287">
    <property type="component" value="Unassembled WGS sequence"/>
</dbReference>
<dbReference type="OrthoDB" id="828100at2"/>
<evidence type="ECO:0000313" key="2">
    <source>
        <dbReference type="Proteomes" id="UP000286287"/>
    </source>
</evidence>
<dbReference type="PANTHER" id="PTHR38733">
    <property type="entry name" value="PROTEIN MCRC"/>
    <property type="match status" value="1"/>
</dbReference>
<proteinExistence type="predicted"/>
<dbReference type="AlphaFoldDB" id="A0A418VEU4"/>
<evidence type="ECO:0008006" key="3">
    <source>
        <dbReference type="Google" id="ProtNLM"/>
    </source>
</evidence>
<gene>
    <name evidence="1" type="ORF">D3875_03490</name>
</gene>
<accession>A0A418VEU4</accession>
<dbReference type="EMBL" id="QYUJ01000009">
    <property type="protein sequence ID" value="RJF74617.1"/>
    <property type="molecule type" value="Genomic_DNA"/>
</dbReference>
<dbReference type="Pfam" id="PF10117">
    <property type="entry name" value="McrBC"/>
    <property type="match status" value="1"/>
</dbReference>
<sequence length="432" mass="47780">MNRRSVELITALENGGIHLPAAVDTREVRDRVMEVASLLGDRVVIQKGRQLYAGAVAGVIDTGQVRIQILPKIYESSNDRDNQKKNAEFLFQLLKESGGLSRGMMSEAQAHIASGRVDVIETVIYMIARELETLLVRGVPRRYHPLRETSPVVRGRIDLPQLMRQGGLVTRGIPVEYAPLQRDNPLTRLLRALATRLQSVTRSERTRALLSRADHLLHGTTRLPLTPQLVEGVKVGRYELLWQPFVSFAGQLVQGRVPNPTGVGHFQAVGWLFPLQLLYQAVVRKALVQTLLGSPLQLSAATRRHMLMSLAGAPVIEANPDYLLSQGESHRLVADAKWKVLEKRGSAHGLTAADVYQMTAYMARFDVGRGLLLYPHVSWMPDSWAETYEVQGPTPTGRRLTLGAVDIRGLVSGGAETATARTKLGDLIRRSL</sequence>
<organism evidence="1 2">
    <name type="scientific">Deinococcus cavernae</name>
    <dbReference type="NCBI Taxonomy" id="2320857"/>
    <lineage>
        <taxon>Bacteria</taxon>
        <taxon>Thermotogati</taxon>
        <taxon>Deinococcota</taxon>
        <taxon>Deinococci</taxon>
        <taxon>Deinococcales</taxon>
        <taxon>Deinococcaceae</taxon>
        <taxon>Deinococcus</taxon>
    </lineage>
</organism>
<dbReference type="InterPro" id="IPR019292">
    <property type="entry name" value="McrC"/>
</dbReference>
<name>A0A418VEU4_9DEIO</name>
<dbReference type="PANTHER" id="PTHR38733:SF1">
    <property type="entry name" value="TYPE IV METHYL-DIRECTED RESTRICTION ENZYME ECOKMCRBC"/>
    <property type="match status" value="1"/>
</dbReference>
<keyword evidence="2" id="KW-1185">Reference proteome</keyword>
<evidence type="ECO:0000313" key="1">
    <source>
        <dbReference type="EMBL" id="RJF74617.1"/>
    </source>
</evidence>
<comment type="caution">
    <text evidence="1">The sequence shown here is derived from an EMBL/GenBank/DDBJ whole genome shotgun (WGS) entry which is preliminary data.</text>
</comment>
<dbReference type="RefSeq" id="WP_119761202.1">
    <property type="nucleotide sequence ID" value="NZ_QYUJ01000009.1"/>
</dbReference>
<reference evidence="1 2" key="1">
    <citation type="submission" date="2018-09" db="EMBL/GenBank/DDBJ databases">
        <authorList>
            <person name="Zhu H."/>
        </authorList>
    </citation>
    <scope>NUCLEOTIDE SEQUENCE [LARGE SCALE GENOMIC DNA]</scope>
    <source>
        <strain evidence="1 2">K2S05-167</strain>
    </source>
</reference>